<protein>
    <submittedName>
        <fullName evidence="1">Uncharacterized protein</fullName>
    </submittedName>
</protein>
<sequence>MKYFLSEDQVTHITNALGEINTHAKKIQEEKAKVDEVMYAYIEEGAAKFFEQRENYIAEIMIEGLFGEDMVEDILFEQTMEDNLAREKSYNYLSKLKKNVPVYDKDAISFEMSDIQGDTRASNNVLGPSLKLLAASVEYDPEYLQIIKKISDEELYLEDIVKAYSKRKS</sequence>
<organism evidence="1">
    <name type="scientific">uncultured Sulfurovum sp</name>
    <dbReference type="NCBI Taxonomy" id="269237"/>
    <lineage>
        <taxon>Bacteria</taxon>
        <taxon>Pseudomonadati</taxon>
        <taxon>Campylobacterota</taxon>
        <taxon>Epsilonproteobacteria</taxon>
        <taxon>Campylobacterales</taxon>
        <taxon>Sulfurovaceae</taxon>
        <taxon>Sulfurovum</taxon>
        <taxon>environmental samples</taxon>
    </lineage>
</organism>
<dbReference type="AlphaFoldDB" id="A0A6S6SKD3"/>
<proteinExistence type="predicted"/>
<gene>
    <name evidence="1" type="ORF">HELGO_WM3211</name>
</gene>
<name>A0A6S6SKD3_9BACT</name>
<evidence type="ECO:0000313" key="1">
    <source>
        <dbReference type="EMBL" id="CAA6806649.1"/>
    </source>
</evidence>
<dbReference type="EMBL" id="CACVAS010000047">
    <property type="protein sequence ID" value="CAA6806649.1"/>
    <property type="molecule type" value="Genomic_DNA"/>
</dbReference>
<reference evidence="1" key="1">
    <citation type="submission" date="2020-01" db="EMBL/GenBank/DDBJ databases">
        <authorList>
            <person name="Meier V. D."/>
            <person name="Meier V D."/>
        </authorList>
    </citation>
    <scope>NUCLEOTIDE SEQUENCE</scope>
    <source>
        <strain evidence="1">HLG_WM_MAG_01</strain>
    </source>
</reference>
<accession>A0A6S6SKD3</accession>